<reference evidence="1" key="2">
    <citation type="submission" date="2023-05" db="EMBL/GenBank/DDBJ databases">
        <authorList>
            <person name="Schelkunov M.I."/>
        </authorList>
    </citation>
    <scope>NUCLEOTIDE SEQUENCE</scope>
    <source>
        <strain evidence="1">Hsosn_3</strain>
        <tissue evidence="1">Leaf</tissue>
    </source>
</reference>
<keyword evidence="2" id="KW-1185">Reference proteome</keyword>
<dbReference type="AlphaFoldDB" id="A0AAD8IGC2"/>
<sequence length="163" mass="18773">MMKSSSCIAGCLDVENPRLIRLHQWAEEDREFLRMVSKSNKTSCDSPINLKQQERHQLEKSMSSDPILYMSSPSPLISVVPSPGRDYACRQRYLRSYTLDANYNNKQTQIRSPAQRAKNWFLKKEKKQSTKSGTINPSSICDSFFRIASSVFICTNIKFDLHD</sequence>
<dbReference type="Proteomes" id="UP001237642">
    <property type="component" value="Unassembled WGS sequence"/>
</dbReference>
<comment type="caution">
    <text evidence="1">The sequence shown here is derived from an EMBL/GenBank/DDBJ whole genome shotgun (WGS) entry which is preliminary data.</text>
</comment>
<evidence type="ECO:0000313" key="1">
    <source>
        <dbReference type="EMBL" id="KAK1383410.1"/>
    </source>
</evidence>
<reference evidence="1" key="1">
    <citation type="submission" date="2023-02" db="EMBL/GenBank/DDBJ databases">
        <title>Genome of toxic invasive species Heracleum sosnowskyi carries increased number of genes despite the absence of recent whole-genome duplications.</title>
        <authorList>
            <person name="Schelkunov M."/>
            <person name="Shtratnikova V."/>
            <person name="Makarenko M."/>
            <person name="Klepikova A."/>
            <person name="Omelchenko D."/>
            <person name="Novikova G."/>
            <person name="Obukhova E."/>
            <person name="Bogdanov V."/>
            <person name="Penin A."/>
            <person name="Logacheva M."/>
        </authorList>
    </citation>
    <scope>NUCLEOTIDE SEQUENCE</scope>
    <source>
        <strain evidence="1">Hsosn_3</strain>
        <tissue evidence="1">Leaf</tissue>
    </source>
</reference>
<dbReference type="EMBL" id="JAUIZM010000005">
    <property type="protein sequence ID" value="KAK1383410.1"/>
    <property type="molecule type" value="Genomic_DNA"/>
</dbReference>
<gene>
    <name evidence="1" type="ORF">POM88_021145</name>
</gene>
<proteinExistence type="predicted"/>
<accession>A0AAD8IGC2</accession>
<organism evidence="1 2">
    <name type="scientific">Heracleum sosnowskyi</name>
    <dbReference type="NCBI Taxonomy" id="360622"/>
    <lineage>
        <taxon>Eukaryota</taxon>
        <taxon>Viridiplantae</taxon>
        <taxon>Streptophyta</taxon>
        <taxon>Embryophyta</taxon>
        <taxon>Tracheophyta</taxon>
        <taxon>Spermatophyta</taxon>
        <taxon>Magnoliopsida</taxon>
        <taxon>eudicotyledons</taxon>
        <taxon>Gunneridae</taxon>
        <taxon>Pentapetalae</taxon>
        <taxon>asterids</taxon>
        <taxon>campanulids</taxon>
        <taxon>Apiales</taxon>
        <taxon>Apiaceae</taxon>
        <taxon>Apioideae</taxon>
        <taxon>apioid superclade</taxon>
        <taxon>Tordylieae</taxon>
        <taxon>Tordyliinae</taxon>
        <taxon>Heracleum</taxon>
    </lineage>
</organism>
<name>A0AAD8IGC2_9APIA</name>
<protein>
    <submittedName>
        <fullName evidence="1">Uncharacterized protein</fullName>
    </submittedName>
</protein>
<evidence type="ECO:0000313" key="2">
    <source>
        <dbReference type="Proteomes" id="UP001237642"/>
    </source>
</evidence>